<dbReference type="GeneID" id="6241502"/>
<accession>A0A654G0K8</accession>
<dbReference type="Araport" id="AT5G13181"/>
<dbReference type="Proteomes" id="UP000434276">
    <property type="component" value="Unassembled WGS sequence"/>
</dbReference>
<protein>
    <submittedName>
        <fullName evidence="3">Uncharacterized protein</fullName>
    </submittedName>
</protein>
<dbReference type="RefSeq" id="NP_001318553.1">
    <property type="nucleotide sequence ID" value="NM_001343256.1"/>
</dbReference>
<evidence type="ECO:0000313" key="1">
    <source>
        <dbReference type="Araport" id="AT5G13181"/>
    </source>
</evidence>
<dbReference type="OrthoDB" id="1027970at2759"/>
<evidence type="ECO:0000313" key="4">
    <source>
        <dbReference type="Proteomes" id="UP000426265"/>
    </source>
</evidence>
<proteinExistence type="predicted"/>
<gene>
    <name evidence="1" type="ordered locus">At5g13181</name>
    <name evidence="3" type="ORF">AN1_LOCUS22083</name>
    <name evidence="2" type="ORF">C24_LOCUS21973</name>
</gene>
<sequence>MKDYSHSDKKGSGDEELLGFALISKFPSKNMFTFHGFIDSSASYF</sequence>
<dbReference type="Proteomes" id="UP000426265">
    <property type="component" value="Unassembled WGS sequence"/>
</dbReference>
<name>A0A654G0K8_ARATH</name>
<reference evidence="3 4" key="1">
    <citation type="submission" date="2019-11" db="EMBL/GenBank/DDBJ databases">
        <authorList>
            <person name="Jiao W.-B."/>
            <person name="Schneeberger K."/>
        </authorList>
    </citation>
    <scope>NUCLEOTIDE SEQUENCE [LARGE SCALE GENOMIC DNA]</scope>
    <source>
        <strain evidence="4">cv. An-1</strain>
        <strain evidence="5">cv. C24</strain>
    </source>
</reference>
<dbReference type="KEGG" id="ath:AT5G13181"/>
<dbReference type="RefSeq" id="NP_001332113.1">
    <property type="nucleotide sequence ID" value="NM_001343257.1"/>
</dbReference>
<dbReference type="ExpressionAtlas" id="A0A654G0K8">
    <property type="expression patterns" value="baseline and differential"/>
</dbReference>
<dbReference type="AlphaFoldDB" id="A0A654G0K8"/>
<organism evidence="3 4">
    <name type="scientific">Arabidopsis thaliana</name>
    <name type="common">Mouse-ear cress</name>
    <dbReference type="NCBI Taxonomy" id="3702"/>
    <lineage>
        <taxon>Eukaryota</taxon>
        <taxon>Viridiplantae</taxon>
        <taxon>Streptophyta</taxon>
        <taxon>Embryophyta</taxon>
        <taxon>Tracheophyta</taxon>
        <taxon>Spermatophyta</taxon>
        <taxon>Magnoliopsida</taxon>
        <taxon>eudicotyledons</taxon>
        <taxon>Gunneridae</taxon>
        <taxon>Pentapetalae</taxon>
        <taxon>rosids</taxon>
        <taxon>malvids</taxon>
        <taxon>Brassicales</taxon>
        <taxon>Brassicaceae</taxon>
        <taxon>Camelineae</taxon>
        <taxon>Arabidopsis</taxon>
    </lineage>
</organism>
<evidence type="ECO:0000313" key="2">
    <source>
        <dbReference type="EMBL" id="CAA0402296.1"/>
    </source>
</evidence>
<evidence type="ECO:0000313" key="5">
    <source>
        <dbReference type="Proteomes" id="UP000434276"/>
    </source>
</evidence>
<dbReference type="EMBL" id="CACRSJ010000110">
    <property type="protein sequence ID" value="VYS66681.1"/>
    <property type="molecule type" value="Genomic_DNA"/>
</dbReference>
<dbReference type="EMBL" id="CACSHJ010000096">
    <property type="protein sequence ID" value="CAA0402296.1"/>
    <property type="molecule type" value="Genomic_DNA"/>
</dbReference>
<evidence type="ECO:0000313" key="3">
    <source>
        <dbReference type="EMBL" id="VYS66681.1"/>
    </source>
</evidence>